<sequence>MAFRTGAVLCFGFFSWYPMVRELLPAIQLLPPVASVLVFTYLYGPGHGLRPALCPGALRRPPHDLPGGRRTGLGTRPPRTPGGRENMPELPFSDREHVPYGSTAGPTA</sequence>
<dbReference type="EMBL" id="FOLM01000013">
    <property type="protein sequence ID" value="SFD32499.1"/>
    <property type="molecule type" value="Genomic_DNA"/>
</dbReference>
<dbReference type="AlphaFoldDB" id="A0A1I1RDY0"/>
<evidence type="ECO:0000256" key="1">
    <source>
        <dbReference type="SAM" id="MobiDB-lite"/>
    </source>
</evidence>
<dbReference type="Proteomes" id="UP000199207">
    <property type="component" value="Unassembled WGS sequence"/>
</dbReference>
<protein>
    <submittedName>
        <fullName evidence="2">Uncharacterized protein</fullName>
    </submittedName>
</protein>
<feature type="region of interest" description="Disordered" evidence="1">
    <location>
        <begin position="57"/>
        <end position="108"/>
    </location>
</feature>
<evidence type="ECO:0000313" key="3">
    <source>
        <dbReference type="Proteomes" id="UP000199207"/>
    </source>
</evidence>
<proteinExistence type="predicted"/>
<dbReference type="STRING" id="910347.SAMN05421773_11341"/>
<keyword evidence="3" id="KW-1185">Reference proteome</keyword>
<reference evidence="2 3" key="1">
    <citation type="submission" date="2016-10" db="EMBL/GenBank/DDBJ databases">
        <authorList>
            <person name="de Groot N.N."/>
        </authorList>
    </citation>
    <scope>NUCLEOTIDE SEQUENCE [LARGE SCALE GENOMIC DNA]</scope>
    <source>
        <strain evidence="2 3">CGMCC 4.5739</strain>
    </source>
</reference>
<feature type="compositionally biased region" description="Low complexity" evidence="1">
    <location>
        <begin position="72"/>
        <end position="84"/>
    </location>
</feature>
<name>A0A1I1RDY0_9ACTN</name>
<accession>A0A1I1RDY0</accession>
<evidence type="ECO:0000313" key="2">
    <source>
        <dbReference type="EMBL" id="SFD32499.1"/>
    </source>
</evidence>
<gene>
    <name evidence="2" type="ORF">SAMN05421773_11341</name>
</gene>
<organism evidence="2 3">
    <name type="scientific">Streptomyces aidingensis</name>
    <dbReference type="NCBI Taxonomy" id="910347"/>
    <lineage>
        <taxon>Bacteria</taxon>
        <taxon>Bacillati</taxon>
        <taxon>Actinomycetota</taxon>
        <taxon>Actinomycetes</taxon>
        <taxon>Kitasatosporales</taxon>
        <taxon>Streptomycetaceae</taxon>
        <taxon>Streptomyces</taxon>
    </lineage>
</organism>